<feature type="compositionally biased region" description="Pro residues" evidence="1">
    <location>
        <begin position="78"/>
        <end position="90"/>
    </location>
</feature>
<dbReference type="Proteomes" id="UP000182658">
    <property type="component" value="Unassembled WGS sequence"/>
</dbReference>
<protein>
    <recommendedName>
        <fullName evidence="2">N-acetyltransferase domain-containing protein</fullName>
    </recommendedName>
</protein>
<dbReference type="GO" id="GO:0016747">
    <property type="term" value="F:acyltransferase activity, transferring groups other than amino-acyl groups"/>
    <property type="evidence" value="ECO:0007669"/>
    <property type="project" value="InterPro"/>
</dbReference>
<dbReference type="SUPFAM" id="SSF55729">
    <property type="entry name" value="Acyl-CoA N-acyltransferases (Nat)"/>
    <property type="match status" value="1"/>
</dbReference>
<dbReference type="PANTHER" id="PTHR42791">
    <property type="entry name" value="GNAT FAMILY ACETYLTRANSFERASE"/>
    <property type="match status" value="1"/>
</dbReference>
<organism evidence="3 4">
    <name type="scientific">Coniochaeta ligniaria NRRL 30616</name>
    <dbReference type="NCBI Taxonomy" id="1408157"/>
    <lineage>
        <taxon>Eukaryota</taxon>
        <taxon>Fungi</taxon>
        <taxon>Dikarya</taxon>
        <taxon>Ascomycota</taxon>
        <taxon>Pezizomycotina</taxon>
        <taxon>Sordariomycetes</taxon>
        <taxon>Sordariomycetidae</taxon>
        <taxon>Coniochaetales</taxon>
        <taxon>Coniochaetaceae</taxon>
        <taxon>Coniochaeta</taxon>
    </lineage>
</organism>
<proteinExistence type="predicted"/>
<dbReference type="PROSITE" id="PS51186">
    <property type="entry name" value="GNAT"/>
    <property type="match status" value="1"/>
</dbReference>
<dbReference type="Gene3D" id="3.40.630.30">
    <property type="match status" value="1"/>
</dbReference>
<dbReference type="Pfam" id="PF00583">
    <property type="entry name" value="Acetyltransf_1"/>
    <property type="match status" value="1"/>
</dbReference>
<name>A0A1J7K4S2_9PEZI</name>
<feature type="compositionally biased region" description="Low complexity" evidence="1">
    <location>
        <begin position="61"/>
        <end position="70"/>
    </location>
</feature>
<feature type="domain" description="N-acetyltransferase" evidence="2">
    <location>
        <begin position="1"/>
        <end position="208"/>
    </location>
</feature>
<dbReference type="CDD" id="cd04301">
    <property type="entry name" value="NAT_SF"/>
    <property type="match status" value="1"/>
</dbReference>
<feature type="region of interest" description="Disordered" evidence="1">
    <location>
        <begin position="61"/>
        <end position="93"/>
    </location>
</feature>
<evidence type="ECO:0000259" key="2">
    <source>
        <dbReference type="PROSITE" id="PS51186"/>
    </source>
</evidence>
<dbReference type="EMBL" id="KV875093">
    <property type="protein sequence ID" value="OIW35218.1"/>
    <property type="molecule type" value="Genomic_DNA"/>
</dbReference>
<evidence type="ECO:0000256" key="1">
    <source>
        <dbReference type="SAM" id="MobiDB-lite"/>
    </source>
</evidence>
<evidence type="ECO:0000313" key="4">
    <source>
        <dbReference type="Proteomes" id="UP000182658"/>
    </source>
</evidence>
<dbReference type="InterPro" id="IPR016181">
    <property type="entry name" value="Acyl_CoA_acyltransferase"/>
</dbReference>
<gene>
    <name evidence="3" type="ORF">CONLIGDRAFT_639518</name>
</gene>
<sequence>MFSTLMLLARPPDAHQVLMQRSIDAWLADPSHNTQIVKAVDDEDGQIVGWACWVLRDDAQAKSSPSAPAQEPGAQTLPPQPQPSSTPPSDPARALGALMRADTTRWEEAYLSSKKTMVLQALATAPSHQGRGIGTQLVQWGVDRADAEGLPCWAHASPAGYALYEPTGFREVGRCEFDLGEWAPDGGSGEGDGDGRGWGVYVFRYMMRPGRGL</sequence>
<dbReference type="InterPro" id="IPR052523">
    <property type="entry name" value="Trichothecene_AcTrans"/>
</dbReference>
<dbReference type="InterPro" id="IPR000182">
    <property type="entry name" value="GNAT_dom"/>
</dbReference>
<keyword evidence="4" id="KW-1185">Reference proteome</keyword>
<dbReference type="InParanoid" id="A0A1J7K4S2"/>
<accession>A0A1J7K4S2</accession>
<reference evidence="3 4" key="1">
    <citation type="submission" date="2016-10" db="EMBL/GenBank/DDBJ databases">
        <title>Draft genome sequence of Coniochaeta ligniaria NRRL30616, a lignocellulolytic fungus for bioabatement of inhibitors in plant biomass hydrolysates.</title>
        <authorList>
            <consortium name="DOE Joint Genome Institute"/>
            <person name="Jimenez D.J."/>
            <person name="Hector R.E."/>
            <person name="Riley R."/>
            <person name="Sun H."/>
            <person name="Grigoriev I.V."/>
            <person name="Van Elsas J.D."/>
            <person name="Nichols N.N."/>
        </authorList>
    </citation>
    <scope>NUCLEOTIDE SEQUENCE [LARGE SCALE GENOMIC DNA]</scope>
    <source>
        <strain evidence="3 4">NRRL 30616</strain>
    </source>
</reference>
<dbReference type="PANTHER" id="PTHR42791:SF14">
    <property type="entry name" value="N-ACETYLTRANSFERASE DOMAIN-CONTAINING PROTEIN"/>
    <property type="match status" value="1"/>
</dbReference>
<dbReference type="AlphaFoldDB" id="A0A1J7K4S2"/>
<dbReference type="STRING" id="1408157.A0A1J7K4S2"/>
<evidence type="ECO:0000313" key="3">
    <source>
        <dbReference type="EMBL" id="OIW35218.1"/>
    </source>
</evidence>
<dbReference type="OrthoDB" id="4738875at2759"/>